<dbReference type="EMBL" id="BAABIB010000084">
    <property type="protein sequence ID" value="GAA5169101.1"/>
    <property type="molecule type" value="Genomic_DNA"/>
</dbReference>
<keyword evidence="3" id="KW-1185">Reference proteome</keyword>
<evidence type="ECO:0000313" key="3">
    <source>
        <dbReference type="Proteomes" id="UP001500192"/>
    </source>
</evidence>
<evidence type="ECO:0000313" key="2">
    <source>
        <dbReference type="EMBL" id="GAA5169101.1"/>
    </source>
</evidence>
<name>A0ABP9QY81_9PSEU</name>
<feature type="compositionally biased region" description="Polar residues" evidence="1">
    <location>
        <begin position="131"/>
        <end position="140"/>
    </location>
</feature>
<proteinExistence type="predicted"/>
<protein>
    <submittedName>
        <fullName evidence="2">Uncharacterized protein</fullName>
    </submittedName>
</protein>
<evidence type="ECO:0000256" key="1">
    <source>
        <dbReference type="SAM" id="MobiDB-lite"/>
    </source>
</evidence>
<organism evidence="2 3">
    <name type="scientific">Amycolatopsis dongchuanensis</name>
    <dbReference type="NCBI Taxonomy" id="1070866"/>
    <lineage>
        <taxon>Bacteria</taxon>
        <taxon>Bacillati</taxon>
        <taxon>Actinomycetota</taxon>
        <taxon>Actinomycetes</taxon>
        <taxon>Pseudonocardiales</taxon>
        <taxon>Pseudonocardiaceae</taxon>
        <taxon>Amycolatopsis</taxon>
    </lineage>
</organism>
<sequence>MNNDGDSRTEVLTGRESDGGTWRVLAWQERDDDLMTTLHYERGSARSAGGFGGPALHGADAVNYAYGTSTNCPPNVVARTAPGVTSVIAVLASGREVPLCISPVVARFGLRFAAAILPVNDPLAGMRAVSENGTEWSTENRVPLPDTVGGSGHGWQSGGASAL</sequence>
<feature type="region of interest" description="Disordered" evidence="1">
    <location>
        <begin position="131"/>
        <end position="163"/>
    </location>
</feature>
<accession>A0ABP9QY81</accession>
<reference evidence="3" key="1">
    <citation type="journal article" date="2019" name="Int. J. Syst. Evol. Microbiol.">
        <title>The Global Catalogue of Microorganisms (GCM) 10K type strain sequencing project: providing services to taxonomists for standard genome sequencing and annotation.</title>
        <authorList>
            <consortium name="The Broad Institute Genomics Platform"/>
            <consortium name="The Broad Institute Genome Sequencing Center for Infectious Disease"/>
            <person name="Wu L."/>
            <person name="Ma J."/>
        </authorList>
    </citation>
    <scope>NUCLEOTIDE SEQUENCE [LARGE SCALE GENOMIC DNA]</scope>
    <source>
        <strain evidence="3">JCM 18054</strain>
    </source>
</reference>
<gene>
    <name evidence="2" type="ORF">GCM10023214_45750</name>
</gene>
<dbReference type="Proteomes" id="UP001500192">
    <property type="component" value="Unassembled WGS sequence"/>
</dbReference>
<comment type="caution">
    <text evidence="2">The sequence shown here is derived from an EMBL/GenBank/DDBJ whole genome shotgun (WGS) entry which is preliminary data.</text>
</comment>